<dbReference type="Pfam" id="PF00149">
    <property type="entry name" value="Metallophos"/>
    <property type="match status" value="1"/>
</dbReference>
<dbReference type="CDD" id="cd00144">
    <property type="entry name" value="MPP_PPP_family"/>
    <property type="match status" value="1"/>
</dbReference>
<dbReference type="PANTHER" id="PTHR42850">
    <property type="entry name" value="METALLOPHOSPHOESTERASE"/>
    <property type="match status" value="1"/>
</dbReference>
<reference evidence="2 3" key="1">
    <citation type="submission" date="2019-02" db="EMBL/GenBank/DDBJ databases">
        <title>Deep-cultivation of Planctomycetes and their phenomic and genomic characterization uncovers novel biology.</title>
        <authorList>
            <person name="Wiegand S."/>
            <person name="Jogler M."/>
            <person name="Boedeker C."/>
            <person name="Pinto D."/>
            <person name="Vollmers J."/>
            <person name="Rivas-Marin E."/>
            <person name="Kohn T."/>
            <person name="Peeters S.H."/>
            <person name="Heuer A."/>
            <person name="Rast P."/>
            <person name="Oberbeckmann S."/>
            <person name="Bunk B."/>
            <person name="Jeske O."/>
            <person name="Meyerdierks A."/>
            <person name="Storesund J.E."/>
            <person name="Kallscheuer N."/>
            <person name="Luecker S."/>
            <person name="Lage O.M."/>
            <person name="Pohl T."/>
            <person name="Merkel B.J."/>
            <person name="Hornburger P."/>
            <person name="Mueller R.-W."/>
            <person name="Bruemmer F."/>
            <person name="Labrenz M."/>
            <person name="Spormann A.M."/>
            <person name="Op Den Camp H."/>
            <person name="Overmann J."/>
            <person name="Amann R."/>
            <person name="Jetten M.S.M."/>
            <person name="Mascher T."/>
            <person name="Medema M.H."/>
            <person name="Devos D.P."/>
            <person name="Kaster A.-K."/>
            <person name="Ovreas L."/>
            <person name="Rohde M."/>
            <person name="Galperin M.Y."/>
            <person name="Jogler C."/>
        </authorList>
    </citation>
    <scope>NUCLEOTIDE SEQUENCE [LARGE SCALE GENOMIC DNA]</scope>
    <source>
        <strain evidence="2 3">Pla52n</strain>
    </source>
</reference>
<evidence type="ECO:0000313" key="2">
    <source>
        <dbReference type="EMBL" id="TWU01115.1"/>
    </source>
</evidence>
<dbReference type="GO" id="GO:0008803">
    <property type="term" value="F:bis(5'-nucleosyl)-tetraphosphatase (symmetrical) activity"/>
    <property type="evidence" value="ECO:0007669"/>
    <property type="project" value="TreeGrafter"/>
</dbReference>
<dbReference type="Proteomes" id="UP000320176">
    <property type="component" value="Unassembled WGS sequence"/>
</dbReference>
<dbReference type="GO" id="GO:0005737">
    <property type="term" value="C:cytoplasm"/>
    <property type="evidence" value="ECO:0007669"/>
    <property type="project" value="TreeGrafter"/>
</dbReference>
<keyword evidence="3" id="KW-1185">Reference proteome</keyword>
<name>A0A5C6AM72_9BACT</name>
<accession>A0A5C6AM72</accession>
<dbReference type="GO" id="GO:0110154">
    <property type="term" value="P:RNA decapping"/>
    <property type="evidence" value="ECO:0007669"/>
    <property type="project" value="TreeGrafter"/>
</dbReference>
<dbReference type="AlphaFoldDB" id="A0A5C6AM72"/>
<dbReference type="Gene3D" id="3.60.21.10">
    <property type="match status" value="1"/>
</dbReference>
<dbReference type="EMBL" id="SJPN01000005">
    <property type="protein sequence ID" value="TWU01115.1"/>
    <property type="molecule type" value="Genomic_DNA"/>
</dbReference>
<evidence type="ECO:0000259" key="1">
    <source>
        <dbReference type="Pfam" id="PF00149"/>
    </source>
</evidence>
<organism evidence="2 3">
    <name type="scientific">Stieleria varia</name>
    <dbReference type="NCBI Taxonomy" id="2528005"/>
    <lineage>
        <taxon>Bacteria</taxon>
        <taxon>Pseudomonadati</taxon>
        <taxon>Planctomycetota</taxon>
        <taxon>Planctomycetia</taxon>
        <taxon>Pirellulales</taxon>
        <taxon>Pirellulaceae</taxon>
        <taxon>Stieleria</taxon>
    </lineage>
</organism>
<dbReference type="PANTHER" id="PTHR42850:SF4">
    <property type="entry name" value="ZINC-DEPENDENT ENDOPOLYPHOSPHATASE"/>
    <property type="match status" value="1"/>
</dbReference>
<dbReference type="InterPro" id="IPR050126">
    <property type="entry name" value="Ap4A_hydrolase"/>
</dbReference>
<proteinExistence type="predicted"/>
<protein>
    <submittedName>
        <fullName evidence="2">Serine/threonine-protein phosphatase 1</fullName>
        <ecNumber evidence="2">3.1.3.16</ecNumber>
    </submittedName>
</protein>
<keyword evidence="2" id="KW-0378">Hydrolase</keyword>
<feature type="domain" description="Calcineurin-like phosphoesterase" evidence="1">
    <location>
        <begin position="4"/>
        <end position="120"/>
    </location>
</feature>
<dbReference type="SUPFAM" id="SSF56300">
    <property type="entry name" value="Metallo-dependent phosphatases"/>
    <property type="match status" value="1"/>
</dbReference>
<evidence type="ECO:0000313" key="3">
    <source>
        <dbReference type="Proteomes" id="UP000320176"/>
    </source>
</evidence>
<dbReference type="GO" id="GO:0004722">
    <property type="term" value="F:protein serine/threonine phosphatase activity"/>
    <property type="evidence" value="ECO:0007669"/>
    <property type="project" value="UniProtKB-EC"/>
</dbReference>
<dbReference type="OrthoDB" id="384253at2"/>
<sequence length="220" mass="24329">MNQRLIAIGDIHGCRQALESLLEVVSPDKDDVVVALGDYVDRGPDSKGVIDTLLDLGGRTHLVGILGNHEEMMLNVLFHGASHHSWLRYGGVDTLESYGFDGDLDFLPPSHLNFLQSLGDYYETENHFFTHAAYDPDLPLEDQSSEMLRWYTLTNGMPPAHFTGKTAVVGHTANRDGDIIKVGHLICLDTYCYGGGWLTAMDLNSGEIWQANRAGQIRAE</sequence>
<comment type="caution">
    <text evidence="2">The sequence shown here is derived from an EMBL/GenBank/DDBJ whole genome shotgun (WGS) entry which is preliminary data.</text>
</comment>
<dbReference type="InterPro" id="IPR029052">
    <property type="entry name" value="Metallo-depent_PP-like"/>
</dbReference>
<dbReference type="InterPro" id="IPR004843">
    <property type="entry name" value="Calcineurin-like_PHP"/>
</dbReference>
<gene>
    <name evidence="2" type="primary">pphA_2</name>
    <name evidence="2" type="ORF">Pla52n_44870</name>
</gene>
<dbReference type="RefSeq" id="WP_146521597.1">
    <property type="nucleotide sequence ID" value="NZ_CP151726.1"/>
</dbReference>
<dbReference type="EC" id="3.1.3.16" evidence="2"/>